<reference evidence="1" key="1">
    <citation type="journal article" date="2020" name="Nature">
        <title>Giant virus diversity and host interactions through global metagenomics.</title>
        <authorList>
            <person name="Schulz F."/>
            <person name="Roux S."/>
            <person name="Paez-Espino D."/>
            <person name="Jungbluth S."/>
            <person name="Walsh D.A."/>
            <person name="Denef V.J."/>
            <person name="McMahon K.D."/>
            <person name="Konstantinidis K.T."/>
            <person name="Eloe-Fadrosh E.A."/>
            <person name="Kyrpides N.C."/>
            <person name="Woyke T."/>
        </authorList>
    </citation>
    <scope>NUCLEOTIDE SEQUENCE</scope>
    <source>
        <strain evidence="1">GVMAG-M-3300023184-86</strain>
    </source>
</reference>
<sequence>MSFKFTRYLYELEEVKIALMISLLNKSEEALFWAYELYYSGYKEELVSLIWKIYYEFYSSLNPSFEVYLLKKNNIINFNDVKNIANILNSFIIRPYNLDVFMATKIIQNFEIEFDEEDMLNILTLGNHLNISFLILETVEERKMDETLNLIIKHFNKDKDKTKIVTLWNKVKTLSDPKVIILSYIFRFYSEIQNLKTGKNIYIVVNDEDVVLYETIEVDLSHCSEAKREKLIARKILKNAYLYAIDSSNMLNLFKLKRDKLNIREAYYYKWLYYAANSPLWTSRISAFNGVIDNEIQSVEFDDEDKLQAFYLNYGYEPDEQKINVQNKCLEIKEDKDKNWTNFYKKYRGNGIFIVEDEYLDNMDKICC</sequence>
<protein>
    <submittedName>
        <fullName evidence="1">Uncharacterized protein</fullName>
    </submittedName>
</protein>
<accession>A0A6C0IHC9</accession>
<organism evidence="1">
    <name type="scientific">viral metagenome</name>
    <dbReference type="NCBI Taxonomy" id="1070528"/>
    <lineage>
        <taxon>unclassified sequences</taxon>
        <taxon>metagenomes</taxon>
        <taxon>organismal metagenomes</taxon>
    </lineage>
</organism>
<evidence type="ECO:0000313" key="1">
    <source>
        <dbReference type="EMBL" id="QHT92020.1"/>
    </source>
</evidence>
<dbReference type="AlphaFoldDB" id="A0A6C0IHC9"/>
<name>A0A6C0IHC9_9ZZZZ</name>
<dbReference type="EMBL" id="MN740174">
    <property type="protein sequence ID" value="QHT92020.1"/>
    <property type="molecule type" value="Genomic_DNA"/>
</dbReference>
<proteinExistence type="predicted"/>